<name>A0A0V0XSY4_TRIPS</name>
<evidence type="ECO:0000313" key="4">
    <source>
        <dbReference type="EMBL" id="KRZ28604.1"/>
    </source>
</evidence>
<dbReference type="Proteomes" id="UP000054815">
    <property type="component" value="Unassembled WGS sequence"/>
</dbReference>
<evidence type="ECO:0000313" key="2">
    <source>
        <dbReference type="EMBL" id="KRY71973.1"/>
    </source>
</evidence>
<dbReference type="EMBL" id="JYDU01000147">
    <property type="protein sequence ID" value="KRX91094.1"/>
    <property type="molecule type" value="Genomic_DNA"/>
</dbReference>
<sequence>MPGVSSNRVSLLSTGSTVVKRILNNNDQICQQQNATNCDTDAP</sequence>
<accession>A0A0V0XSY4</accession>
<organism evidence="1 6">
    <name type="scientific">Trichinella pseudospiralis</name>
    <name type="common">Parasitic roundworm</name>
    <dbReference type="NCBI Taxonomy" id="6337"/>
    <lineage>
        <taxon>Eukaryota</taxon>
        <taxon>Metazoa</taxon>
        <taxon>Ecdysozoa</taxon>
        <taxon>Nematoda</taxon>
        <taxon>Enoplea</taxon>
        <taxon>Dorylaimia</taxon>
        <taxon>Trichinellida</taxon>
        <taxon>Trichinellidae</taxon>
        <taxon>Trichinella</taxon>
    </lineage>
</organism>
<comment type="caution">
    <text evidence="1">The sequence shown here is derived from an EMBL/GenBank/DDBJ whole genome shotgun (WGS) entry which is preliminary data.</text>
</comment>
<evidence type="ECO:0000313" key="1">
    <source>
        <dbReference type="EMBL" id="KRX91094.1"/>
    </source>
</evidence>
<dbReference type="AlphaFoldDB" id="A0A0V0XSY4"/>
<evidence type="ECO:0000313" key="3">
    <source>
        <dbReference type="EMBL" id="KRY83220.1"/>
    </source>
</evidence>
<gene>
    <name evidence="2" type="ORF">T4A_6801</name>
    <name evidence="4" type="ORF">T4C_3149</name>
    <name evidence="3" type="ORF">T4D_10388</name>
    <name evidence="1" type="ORF">T4E_8388</name>
</gene>
<dbReference type="EMBL" id="JYDT01000147">
    <property type="protein sequence ID" value="KRY83220.1"/>
    <property type="molecule type" value="Genomic_DNA"/>
</dbReference>
<dbReference type="Proteomes" id="UP000054632">
    <property type="component" value="Unassembled WGS sequence"/>
</dbReference>
<dbReference type="EMBL" id="JYDR01000050">
    <property type="protein sequence ID" value="KRY71973.1"/>
    <property type="molecule type" value="Genomic_DNA"/>
</dbReference>
<evidence type="ECO:0000313" key="5">
    <source>
        <dbReference type="Proteomes" id="UP000054632"/>
    </source>
</evidence>
<dbReference type="Proteomes" id="UP000054826">
    <property type="component" value="Unassembled WGS sequence"/>
</dbReference>
<evidence type="ECO:0000313" key="6">
    <source>
        <dbReference type="Proteomes" id="UP000054815"/>
    </source>
</evidence>
<dbReference type="Proteomes" id="UP000054995">
    <property type="component" value="Unassembled WGS sequence"/>
</dbReference>
<dbReference type="EMBL" id="JYDV01000151">
    <property type="protein sequence ID" value="KRZ28604.1"/>
    <property type="molecule type" value="Genomic_DNA"/>
</dbReference>
<evidence type="ECO:0000313" key="7">
    <source>
        <dbReference type="Proteomes" id="UP000054995"/>
    </source>
</evidence>
<keyword evidence="7" id="KW-1185">Reference proteome</keyword>
<protein>
    <submittedName>
        <fullName evidence="1">Uncharacterized protein</fullName>
    </submittedName>
</protein>
<reference evidence="5 6" key="1">
    <citation type="submission" date="2015-01" db="EMBL/GenBank/DDBJ databases">
        <title>Evolution of Trichinella species and genotypes.</title>
        <authorList>
            <person name="Korhonen P.K."/>
            <person name="Edoardo P."/>
            <person name="Giuseppe L.R."/>
            <person name="Gasser R.B."/>
        </authorList>
    </citation>
    <scope>NUCLEOTIDE SEQUENCE [LARGE SCALE GENOMIC DNA]</scope>
    <source>
        <strain evidence="2">ISS13</strain>
        <strain evidence="1">ISS141</strain>
        <strain evidence="4">ISS176</strain>
        <strain evidence="3">ISS470</strain>
    </source>
</reference>
<proteinExistence type="predicted"/>